<dbReference type="InterPro" id="IPR009902">
    <property type="entry name" value="DUF1442"/>
</dbReference>
<dbReference type="Proteomes" id="UP001472677">
    <property type="component" value="Unassembled WGS sequence"/>
</dbReference>
<name>A0ABR2F1L0_9ROSI</name>
<protein>
    <submittedName>
        <fullName evidence="1">Uncharacterized protein</fullName>
    </submittedName>
</protein>
<dbReference type="InterPro" id="IPR029063">
    <property type="entry name" value="SAM-dependent_MTases_sf"/>
</dbReference>
<dbReference type="SUPFAM" id="SSF53335">
    <property type="entry name" value="S-adenosyl-L-methionine-dependent methyltransferases"/>
    <property type="match status" value="1"/>
</dbReference>
<organism evidence="1 2">
    <name type="scientific">Hibiscus sabdariffa</name>
    <name type="common">roselle</name>
    <dbReference type="NCBI Taxonomy" id="183260"/>
    <lineage>
        <taxon>Eukaryota</taxon>
        <taxon>Viridiplantae</taxon>
        <taxon>Streptophyta</taxon>
        <taxon>Embryophyta</taxon>
        <taxon>Tracheophyta</taxon>
        <taxon>Spermatophyta</taxon>
        <taxon>Magnoliopsida</taxon>
        <taxon>eudicotyledons</taxon>
        <taxon>Gunneridae</taxon>
        <taxon>Pentapetalae</taxon>
        <taxon>rosids</taxon>
        <taxon>malvids</taxon>
        <taxon>Malvales</taxon>
        <taxon>Malvaceae</taxon>
        <taxon>Malvoideae</taxon>
        <taxon>Hibiscus</taxon>
    </lineage>
</organism>
<sequence>MEWSPQHAMEAYLDTLHHLTNGDCNGDDKARVIEPKCMELISALAAGKGAKRILEITTQGITPLTIALAVAAKHTGGQLICILPHVDHRQQHSNSVTKTKLETADLQRFVKLVHAAGSSPCEIMKQMTQLQVKKVDFAVIDCRFDEDYLKSMFKRLDADVIKTGSTLIVHNVDQRKEGWVWVLGQLLRKGRVEPVTLPIGQGTEMTRVLGFRFRRRNRFLVTLHN</sequence>
<dbReference type="EMBL" id="JBBPBM010000009">
    <property type="protein sequence ID" value="KAK8568813.1"/>
    <property type="molecule type" value="Genomic_DNA"/>
</dbReference>
<comment type="caution">
    <text evidence="1">The sequence shown here is derived from an EMBL/GenBank/DDBJ whole genome shotgun (WGS) entry which is preliminary data.</text>
</comment>
<evidence type="ECO:0000313" key="2">
    <source>
        <dbReference type="Proteomes" id="UP001472677"/>
    </source>
</evidence>
<proteinExistence type="predicted"/>
<evidence type="ECO:0000313" key="1">
    <source>
        <dbReference type="EMBL" id="KAK8568813.1"/>
    </source>
</evidence>
<dbReference type="Pfam" id="PF07279">
    <property type="entry name" value="DUF1442"/>
    <property type="match status" value="1"/>
</dbReference>
<reference evidence="1 2" key="1">
    <citation type="journal article" date="2024" name="G3 (Bethesda)">
        <title>Genome assembly of Hibiscus sabdariffa L. provides insights into metabolisms of medicinal natural products.</title>
        <authorList>
            <person name="Kim T."/>
        </authorList>
    </citation>
    <scope>NUCLEOTIDE SEQUENCE [LARGE SCALE GENOMIC DNA]</scope>
    <source>
        <strain evidence="1">TK-2024</strain>
        <tissue evidence="1">Old leaves</tissue>
    </source>
</reference>
<dbReference type="PANTHER" id="PTHR33593">
    <property type="entry name" value="DUF1442 FAMILY PROTEIN"/>
    <property type="match status" value="1"/>
</dbReference>
<keyword evidence="2" id="KW-1185">Reference proteome</keyword>
<accession>A0ABR2F1L0</accession>
<dbReference type="Gene3D" id="3.40.50.150">
    <property type="entry name" value="Vaccinia Virus protein VP39"/>
    <property type="match status" value="1"/>
</dbReference>
<dbReference type="PANTHER" id="PTHR33593:SF16">
    <property type="entry name" value="OS08G0110600 PROTEIN"/>
    <property type="match status" value="1"/>
</dbReference>
<gene>
    <name evidence="1" type="ORF">V6N12_007353</name>
</gene>